<protein>
    <submittedName>
        <fullName evidence="2">ROK family transcriptional regulator</fullName>
    </submittedName>
</protein>
<dbReference type="InterPro" id="IPR049874">
    <property type="entry name" value="ROK_cs"/>
</dbReference>
<dbReference type="PANTHER" id="PTHR18964">
    <property type="entry name" value="ROK (REPRESSOR, ORF, KINASE) FAMILY"/>
    <property type="match status" value="1"/>
</dbReference>
<dbReference type="SUPFAM" id="SSF53067">
    <property type="entry name" value="Actin-like ATPase domain"/>
    <property type="match status" value="1"/>
</dbReference>
<evidence type="ECO:0000313" key="2">
    <source>
        <dbReference type="EMBL" id="RIQ20647.1"/>
    </source>
</evidence>
<dbReference type="SUPFAM" id="SSF46785">
    <property type="entry name" value="Winged helix' DNA-binding domain"/>
    <property type="match status" value="1"/>
</dbReference>
<dbReference type="Gene3D" id="1.10.10.10">
    <property type="entry name" value="Winged helix-like DNA-binding domain superfamily/Winged helix DNA-binding domain"/>
    <property type="match status" value="1"/>
</dbReference>
<dbReference type="PANTHER" id="PTHR18964:SF173">
    <property type="entry name" value="GLUCOKINASE"/>
    <property type="match status" value="1"/>
</dbReference>
<keyword evidence="3" id="KW-1185">Reference proteome</keyword>
<dbReference type="RefSeq" id="WP_119661061.1">
    <property type="nucleotide sequence ID" value="NZ_QUAL01000162.1"/>
</dbReference>
<dbReference type="Pfam" id="PF00480">
    <property type="entry name" value="ROK"/>
    <property type="match status" value="1"/>
</dbReference>
<dbReference type="Gene3D" id="3.30.420.40">
    <property type="match status" value="2"/>
</dbReference>
<dbReference type="AlphaFoldDB" id="A0A418KP01"/>
<proteinExistence type="inferred from homology"/>
<dbReference type="InterPro" id="IPR036388">
    <property type="entry name" value="WH-like_DNA-bd_sf"/>
</dbReference>
<organism evidence="2 3">
    <name type="scientific">Jiangella rhizosphaerae</name>
    <dbReference type="NCBI Taxonomy" id="2293569"/>
    <lineage>
        <taxon>Bacteria</taxon>
        <taxon>Bacillati</taxon>
        <taxon>Actinomycetota</taxon>
        <taxon>Actinomycetes</taxon>
        <taxon>Jiangellales</taxon>
        <taxon>Jiangellaceae</taxon>
        <taxon>Jiangella</taxon>
    </lineage>
</organism>
<name>A0A418KP01_9ACTN</name>
<dbReference type="InterPro" id="IPR000600">
    <property type="entry name" value="ROK"/>
</dbReference>
<reference evidence="2 3" key="1">
    <citation type="submission" date="2018-09" db="EMBL/GenBank/DDBJ databases">
        <title>Isolation, diversity and antifungal activity of actinobacteria from wheat.</title>
        <authorList>
            <person name="Han C."/>
        </authorList>
    </citation>
    <scope>NUCLEOTIDE SEQUENCE [LARGE SCALE GENOMIC DNA]</scope>
    <source>
        <strain evidence="2 3">NEAU-YY265</strain>
    </source>
</reference>
<dbReference type="EMBL" id="QUAL01000162">
    <property type="protein sequence ID" value="RIQ20647.1"/>
    <property type="molecule type" value="Genomic_DNA"/>
</dbReference>
<evidence type="ECO:0000313" key="3">
    <source>
        <dbReference type="Proteomes" id="UP000284057"/>
    </source>
</evidence>
<dbReference type="Pfam" id="PF13412">
    <property type="entry name" value="HTH_24"/>
    <property type="match status" value="1"/>
</dbReference>
<dbReference type="PROSITE" id="PS01125">
    <property type="entry name" value="ROK"/>
    <property type="match status" value="1"/>
</dbReference>
<dbReference type="Proteomes" id="UP000284057">
    <property type="component" value="Unassembled WGS sequence"/>
</dbReference>
<comment type="similarity">
    <text evidence="1">Belongs to the ROK (NagC/XylR) family.</text>
</comment>
<dbReference type="InterPro" id="IPR036390">
    <property type="entry name" value="WH_DNA-bd_sf"/>
</dbReference>
<comment type="caution">
    <text evidence="2">The sequence shown here is derived from an EMBL/GenBank/DDBJ whole genome shotgun (WGS) entry which is preliminary data.</text>
</comment>
<evidence type="ECO:0000256" key="1">
    <source>
        <dbReference type="ARBA" id="ARBA00006479"/>
    </source>
</evidence>
<accession>A0A418KP01</accession>
<dbReference type="OrthoDB" id="3189808at2"/>
<gene>
    <name evidence="2" type="ORF">DY240_17115</name>
</gene>
<dbReference type="InterPro" id="IPR043129">
    <property type="entry name" value="ATPase_NBD"/>
</dbReference>
<sequence length="398" mass="40750">MTAAGARTVLTATAGQILELVRSGEVTTRRELQEQTGLSRSTLTQRLAMLTAAGYLSEAAALHSGVAGRPAKGLSFVDTDKYVLTADLGATHARLALQDAAGAILAESTDRIRIQDGPDTVLSAVLDGFEALLASAGAGARERLCGIGIGVPGPVNVATKRLQQPPIMPGWDGHPVTAVFEERFGVPVLIDNDANLMGLGEARRYHPDVPSLLYVKVGTGIGAGLIIDGRPERGIAGGAGDIGHIRIAHPVAGAVCACGANGCLAAHASGGALVRQLNDRGIPAETASDVARLVQAGNADAIALVRTAGQLLGEVLATAVALLNPGVLVIGGSMALTHEHFLIGVRESLYERTVPLATRDLTVTASALRDRAAIEGARIMVVDHVFSAAAVDARLGAA</sequence>